<dbReference type="Pfam" id="PF03466">
    <property type="entry name" value="LysR_substrate"/>
    <property type="match status" value="1"/>
</dbReference>
<evidence type="ECO:0000256" key="6">
    <source>
        <dbReference type="ARBA" id="ARBA00043141"/>
    </source>
</evidence>
<dbReference type="AlphaFoldDB" id="A0A5B0E2U5"/>
<dbReference type="OrthoDB" id="7840053at2"/>
<keyword evidence="2" id="KW-0805">Transcription regulation</keyword>
<dbReference type="GO" id="GO:0000976">
    <property type="term" value="F:transcription cis-regulatory region binding"/>
    <property type="evidence" value="ECO:0007669"/>
    <property type="project" value="TreeGrafter"/>
</dbReference>
<evidence type="ECO:0000313" key="9">
    <source>
        <dbReference type="Proteomes" id="UP000324738"/>
    </source>
</evidence>
<dbReference type="InterPro" id="IPR000847">
    <property type="entry name" value="LysR_HTH_N"/>
</dbReference>
<keyword evidence="9" id="KW-1185">Reference proteome</keyword>
<dbReference type="SUPFAM" id="SSF53850">
    <property type="entry name" value="Periplasmic binding protein-like II"/>
    <property type="match status" value="1"/>
</dbReference>
<dbReference type="PANTHER" id="PTHR30126">
    <property type="entry name" value="HTH-TYPE TRANSCRIPTIONAL REGULATOR"/>
    <property type="match status" value="1"/>
</dbReference>
<comment type="caution">
    <text evidence="8">The sequence shown here is derived from an EMBL/GenBank/DDBJ whole genome shotgun (WGS) entry which is preliminary data.</text>
</comment>
<name>A0A5B0E2U5_9HYPH</name>
<dbReference type="Gene3D" id="1.10.10.10">
    <property type="entry name" value="Winged helix-like DNA-binding domain superfamily/Winged helix DNA-binding domain"/>
    <property type="match status" value="1"/>
</dbReference>
<evidence type="ECO:0000256" key="1">
    <source>
        <dbReference type="ARBA" id="ARBA00009437"/>
    </source>
</evidence>
<organism evidence="8 9">
    <name type="scientific">Aureimonas fodinaquatilis</name>
    <dbReference type="NCBI Taxonomy" id="2565783"/>
    <lineage>
        <taxon>Bacteria</taxon>
        <taxon>Pseudomonadati</taxon>
        <taxon>Pseudomonadota</taxon>
        <taxon>Alphaproteobacteria</taxon>
        <taxon>Hyphomicrobiales</taxon>
        <taxon>Aurantimonadaceae</taxon>
        <taxon>Aureimonas</taxon>
    </lineage>
</organism>
<dbReference type="Proteomes" id="UP000324738">
    <property type="component" value="Unassembled WGS sequence"/>
</dbReference>
<dbReference type="EMBL" id="VTWH01000001">
    <property type="protein sequence ID" value="KAA0972271.1"/>
    <property type="molecule type" value="Genomic_DNA"/>
</dbReference>
<evidence type="ECO:0000313" key="8">
    <source>
        <dbReference type="EMBL" id="KAA0972271.1"/>
    </source>
</evidence>
<comment type="similarity">
    <text evidence="1">Belongs to the LysR transcriptional regulatory family.</text>
</comment>
<evidence type="ECO:0000256" key="5">
    <source>
        <dbReference type="ARBA" id="ARBA00039279"/>
    </source>
</evidence>
<sequence>MINLTLRQLRSVQAIHRHGTISGAARTLGLTSPAITLQIKQLEETLGLALFDRSSGGMRLKEAGACVLAAANVIDTALHDMEAEIEALKGLRRGRIRLGVVSTAKYFAPSVLAAFADEHPDVDVELTVGNKSRIFDELRDYSIDIALMGQPPRDLPVRASVFGEHPLVIVSRPDHRLASQHKIARNELLGERMIARERGSGTRRSLEVFTRDVPELLDDRLLELDSNETIKQSVMAGLGIALISAHTIATELDLGRLVVLDVVGTPIRRQWFVVTRADRTPTPAETAFWQFLLRRGERFLPVLPKS</sequence>
<feature type="domain" description="HTH lysR-type" evidence="7">
    <location>
        <begin position="4"/>
        <end position="61"/>
    </location>
</feature>
<dbReference type="InterPro" id="IPR036390">
    <property type="entry name" value="WH_DNA-bd_sf"/>
</dbReference>
<proteinExistence type="inferred from homology"/>
<evidence type="ECO:0000256" key="3">
    <source>
        <dbReference type="ARBA" id="ARBA00023125"/>
    </source>
</evidence>
<gene>
    <name evidence="8" type="ORF">FPY71_03980</name>
</gene>
<dbReference type="InterPro" id="IPR005119">
    <property type="entry name" value="LysR_subst-bd"/>
</dbReference>
<evidence type="ECO:0000256" key="2">
    <source>
        <dbReference type="ARBA" id="ARBA00023015"/>
    </source>
</evidence>
<keyword evidence="4" id="KW-0804">Transcription</keyword>
<evidence type="ECO:0000259" key="7">
    <source>
        <dbReference type="PROSITE" id="PS50931"/>
    </source>
</evidence>
<dbReference type="PANTHER" id="PTHR30126:SF5">
    <property type="entry name" value="HTH-TYPE TRANSCRIPTIONAL ACTIVATOR CMPR"/>
    <property type="match status" value="1"/>
</dbReference>
<dbReference type="SUPFAM" id="SSF46785">
    <property type="entry name" value="Winged helix' DNA-binding domain"/>
    <property type="match status" value="1"/>
</dbReference>
<keyword evidence="3" id="KW-0238">DNA-binding</keyword>
<dbReference type="GO" id="GO:0003700">
    <property type="term" value="F:DNA-binding transcription factor activity"/>
    <property type="evidence" value="ECO:0007669"/>
    <property type="project" value="InterPro"/>
</dbReference>
<protein>
    <recommendedName>
        <fullName evidence="5">HTH-type transcriptional regulator CbbR</fullName>
    </recommendedName>
    <alternativeName>
        <fullName evidence="6">RuBisCO operon transcriptional regulator</fullName>
    </alternativeName>
</protein>
<accession>A0A5B0E2U5</accession>
<reference evidence="8 9" key="1">
    <citation type="submission" date="2019-08" db="EMBL/GenBank/DDBJ databases">
        <title>Aureimonas fodiniaquatilis sp. nov., isolated from a coal mine wastewater.</title>
        <authorList>
            <person name="Kim W."/>
        </authorList>
    </citation>
    <scope>NUCLEOTIDE SEQUENCE [LARGE SCALE GENOMIC DNA]</scope>
    <source>
        <strain evidence="8 9">CAU 1482</strain>
    </source>
</reference>
<dbReference type="RefSeq" id="WP_149297832.1">
    <property type="nucleotide sequence ID" value="NZ_VTWH01000001.1"/>
</dbReference>
<dbReference type="Gene3D" id="3.40.190.10">
    <property type="entry name" value="Periplasmic binding protein-like II"/>
    <property type="match status" value="2"/>
</dbReference>
<evidence type="ECO:0000256" key="4">
    <source>
        <dbReference type="ARBA" id="ARBA00023163"/>
    </source>
</evidence>
<dbReference type="Pfam" id="PF00126">
    <property type="entry name" value="HTH_1"/>
    <property type="match status" value="1"/>
</dbReference>
<dbReference type="InterPro" id="IPR036388">
    <property type="entry name" value="WH-like_DNA-bd_sf"/>
</dbReference>
<dbReference type="PROSITE" id="PS50931">
    <property type="entry name" value="HTH_LYSR"/>
    <property type="match status" value="1"/>
</dbReference>
<dbReference type="PRINTS" id="PR00039">
    <property type="entry name" value="HTHLYSR"/>
</dbReference>